<sequence length="113" mass="12746">MKPHPLITRIDSALPKVDKLGNSIRVELRSLLLDLRANLETLQANRSRAGFAAKGNSGRPRKRPPAEAVAMLARIADGSIKPYRASEMLREAYPDHPCRFSPQMLVRWVEEMK</sequence>
<dbReference type="EMBL" id="LR797178">
    <property type="protein sequence ID" value="CAB4191830.1"/>
    <property type="molecule type" value="Genomic_DNA"/>
</dbReference>
<evidence type="ECO:0000313" key="1">
    <source>
        <dbReference type="EMBL" id="CAB4191830.1"/>
    </source>
</evidence>
<gene>
    <name evidence="1" type="ORF">UFOVP1229_161</name>
</gene>
<organism evidence="1">
    <name type="scientific">uncultured Caudovirales phage</name>
    <dbReference type="NCBI Taxonomy" id="2100421"/>
    <lineage>
        <taxon>Viruses</taxon>
        <taxon>Duplodnaviria</taxon>
        <taxon>Heunggongvirae</taxon>
        <taxon>Uroviricota</taxon>
        <taxon>Caudoviricetes</taxon>
        <taxon>Peduoviridae</taxon>
        <taxon>Maltschvirus</taxon>
        <taxon>Maltschvirus maltsch</taxon>
    </lineage>
</organism>
<reference evidence="1" key="1">
    <citation type="submission" date="2020-05" db="EMBL/GenBank/DDBJ databases">
        <authorList>
            <person name="Chiriac C."/>
            <person name="Salcher M."/>
            <person name="Ghai R."/>
            <person name="Kavagutti S V."/>
        </authorList>
    </citation>
    <scope>NUCLEOTIDE SEQUENCE</scope>
</reference>
<protein>
    <submittedName>
        <fullName evidence="1">Uncharacterized protein</fullName>
    </submittedName>
</protein>
<accession>A0A6J5R3E8</accession>
<proteinExistence type="predicted"/>
<name>A0A6J5R3E8_9CAUD</name>